<dbReference type="PROSITE" id="PS01133">
    <property type="entry name" value="UPF0017"/>
    <property type="match status" value="1"/>
</dbReference>
<evidence type="ECO:0000313" key="6">
    <source>
        <dbReference type="EMBL" id="XBG62468.1"/>
    </source>
</evidence>
<protein>
    <submittedName>
        <fullName evidence="6">Alpha/beta fold hydrolase</fullName>
    </submittedName>
</protein>
<feature type="active site" description="Charge relay system" evidence="4">
    <location>
        <position position="141"/>
    </location>
</feature>
<dbReference type="SUPFAM" id="SSF53474">
    <property type="entry name" value="alpha/beta-Hydrolases"/>
    <property type="match status" value="1"/>
</dbReference>
<dbReference type="InterPro" id="IPR029058">
    <property type="entry name" value="AB_hydrolase_fold"/>
</dbReference>
<dbReference type="EMBL" id="CP157199">
    <property type="protein sequence ID" value="XBG62468.1"/>
    <property type="molecule type" value="Genomic_DNA"/>
</dbReference>
<dbReference type="InterPro" id="IPR012020">
    <property type="entry name" value="ABHD4"/>
</dbReference>
<sequence>MPIIESAYKPPFLFRNGFVSTVYSGLARRVNGLIQERERITLSDNDFLDLDWSYSNTETNKVIIVLHGLEGNAQRPYMMGTAKLFNENGVDAVCVNFRGCSGEPNLKYRSYHSGATEDLVDIVNHLLNKKHYSEIYFHGISLGANMVLKYIGERNNVPTQIKGVVTVSVPCDLHGSCKELHTFKNTLYHDRFKKHLVDRLKIKQKQYPDILSVKEITSIKTLIDFDDVYTSKAHGFKDALDYYTQCSSLQFLPNIKIPTLIINALNDSFLSPECYPVKEAKANSCLHLEMPNHGGHVGFIQLKSYYYNEKRALEFFGINKD</sequence>
<accession>A0AAU7BWF4</accession>
<evidence type="ECO:0000256" key="2">
    <source>
        <dbReference type="ARBA" id="ARBA00022487"/>
    </source>
</evidence>
<reference evidence="6" key="1">
    <citation type="submission" date="2024-05" db="EMBL/GenBank/DDBJ databases">
        <title>Pontimicrobium maritimus sp. nov., isolated form sea water.</title>
        <authorList>
            <person name="Muhammad N."/>
            <person name="Vuong T.Q."/>
            <person name="Han H.L."/>
            <person name="Kim S.-G."/>
        </authorList>
    </citation>
    <scope>NUCLEOTIDE SEQUENCE</scope>
    <source>
        <strain evidence="6">SW4</strain>
    </source>
</reference>
<dbReference type="PANTHER" id="PTHR10794:SF94">
    <property type="entry name" value="ESTERASE YHET-RELATED"/>
    <property type="match status" value="1"/>
</dbReference>
<feature type="active site" description="Charge relay system" evidence="4">
    <location>
        <position position="267"/>
    </location>
</feature>
<feature type="active site" description="Charge relay system" evidence="4">
    <location>
        <position position="296"/>
    </location>
</feature>
<keyword evidence="2" id="KW-0719">Serine esterase</keyword>
<organism evidence="6">
    <name type="scientific">Pontimicrobium sp. SW4</name>
    <dbReference type="NCBI Taxonomy" id="3153519"/>
    <lineage>
        <taxon>Bacteria</taxon>
        <taxon>Pseudomonadati</taxon>
        <taxon>Bacteroidota</taxon>
        <taxon>Flavobacteriia</taxon>
        <taxon>Flavobacteriales</taxon>
        <taxon>Flavobacteriaceae</taxon>
        <taxon>Pontimicrobium</taxon>
    </lineage>
</organism>
<dbReference type="AlphaFoldDB" id="A0AAU7BWF4"/>
<evidence type="ECO:0000256" key="4">
    <source>
        <dbReference type="PIRSR" id="PIRSR005211-1"/>
    </source>
</evidence>
<dbReference type="PIRSF" id="PIRSF005211">
    <property type="entry name" value="Ab_hydro_YheT"/>
    <property type="match status" value="1"/>
</dbReference>
<proteinExistence type="inferred from homology"/>
<evidence type="ECO:0000256" key="1">
    <source>
        <dbReference type="ARBA" id="ARBA00010884"/>
    </source>
</evidence>
<comment type="similarity">
    <text evidence="1">Belongs to the AB hydrolase superfamily. AB hydrolase 4 family.</text>
</comment>
<dbReference type="Pfam" id="PF00561">
    <property type="entry name" value="Abhydrolase_1"/>
    <property type="match status" value="1"/>
</dbReference>
<dbReference type="Gene3D" id="3.40.50.1820">
    <property type="entry name" value="alpha/beta hydrolase"/>
    <property type="match status" value="1"/>
</dbReference>
<dbReference type="GO" id="GO:0034338">
    <property type="term" value="F:short-chain carboxylesterase activity"/>
    <property type="evidence" value="ECO:0007669"/>
    <property type="project" value="TreeGrafter"/>
</dbReference>
<gene>
    <name evidence="6" type="ORF">ABGB03_06065</name>
</gene>
<dbReference type="PANTHER" id="PTHR10794">
    <property type="entry name" value="ABHYDROLASE DOMAIN-CONTAINING PROTEIN"/>
    <property type="match status" value="1"/>
</dbReference>
<evidence type="ECO:0000256" key="3">
    <source>
        <dbReference type="ARBA" id="ARBA00022801"/>
    </source>
</evidence>
<dbReference type="RefSeq" id="WP_347925711.1">
    <property type="nucleotide sequence ID" value="NZ_CP157199.1"/>
</dbReference>
<name>A0AAU7BWF4_9FLAO</name>
<dbReference type="GO" id="GO:0047372">
    <property type="term" value="F:monoacylglycerol lipase activity"/>
    <property type="evidence" value="ECO:0007669"/>
    <property type="project" value="TreeGrafter"/>
</dbReference>
<dbReference type="InterPro" id="IPR050960">
    <property type="entry name" value="AB_hydrolase_4_sf"/>
</dbReference>
<dbReference type="InterPro" id="IPR000952">
    <property type="entry name" value="AB_hydrolase_4_CS"/>
</dbReference>
<feature type="domain" description="AB hydrolase-1" evidence="5">
    <location>
        <begin position="62"/>
        <end position="300"/>
    </location>
</feature>
<evidence type="ECO:0000259" key="5">
    <source>
        <dbReference type="Pfam" id="PF00561"/>
    </source>
</evidence>
<dbReference type="InterPro" id="IPR000073">
    <property type="entry name" value="AB_hydrolase_1"/>
</dbReference>
<keyword evidence="3 6" id="KW-0378">Hydrolase</keyword>